<evidence type="ECO:0000313" key="2">
    <source>
        <dbReference type="EMBL" id="QIZ76746.1"/>
    </source>
</evidence>
<evidence type="ECO:0000256" key="1">
    <source>
        <dbReference type="SAM" id="MobiDB-lite"/>
    </source>
</evidence>
<proteinExistence type="predicted"/>
<organism evidence="2 3">
    <name type="scientific">Ferrimonas lipolytica</name>
    <dbReference type="NCBI Taxonomy" id="2724191"/>
    <lineage>
        <taxon>Bacteria</taxon>
        <taxon>Pseudomonadati</taxon>
        <taxon>Pseudomonadota</taxon>
        <taxon>Gammaproteobacteria</taxon>
        <taxon>Alteromonadales</taxon>
        <taxon>Ferrimonadaceae</taxon>
        <taxon>Ferrimonas</taxon>
    </lineage>
</organism>
<dbReference type="RefSeq" id="WP_168660007.1">
    <property type="nucleotide sequence ID" value="NZ_CP051180.1"/>
</dbReference>
<accession>A0A6H1UEV9</accession>
<name>A0A6H1UEV9_9GAMM</name>
<protein>
    <submittedName>
        <fullName evidence="2">Uncharacterized protein</fullName>
    </submittedName>
</protein>
<reference evidence="2 3" key="1">
    <citation type="submission" date="2020-04" db="EMBL/GenBank/DDBJ databases">
        <title>Ferrimonas sp. S7 isolated from sea water.</title>
        <authorList>
            <person name="Bae S.S."/>
            <person name="Baek K."/>
        </authorList>
    </citation>
    <scope>NUCLEOTIDE SEQUENCE [LARGE SCALE GENOMIC DNA]</scope>
    <source>
        <strain evidence="2 3">S7</strain>
    </source>
</reference>
<dbReference type="EMBL" id="CP051180">
    <property type="protein sequence ID" value="QIZ76746.1"/>
    <property type="molecule type" value="Genomic_DNA"/>
</dbReference>
<dbReference type="KEGG" id="fes:HER31_07595"/>
<dbReference type="Proteomes" id="UP000501602">
    <property type="component" value="Chromosome"/>
</dbReference>
<gene>
    <name evidence="2" type="ORF">HER31_07595</name>
</gene>
<dbReference type="AlphaFoldDB" id="A0A6H1UEV9"/>
<evidence type="ECO:0000313" key="3">
    <source>
        <dbReference type="Proteomes" id="UP000501602"/>
    </source>
</evidence>
<sequence length="89" mass="9727">MINPVGISPFTPKATPKTDNNLSLSATATKVAETLIVPTDGADWDSWQQQRALLHHDNQNNAAIASYRDIANAPLREQLQLMVGVDLFV</sequence>
<keyword evidence="3" id="KW-1185">Reference proteome</keyword>
<feature type="region of interest" description="Disordered" evidence="1">
    <location>
        <begin position="1"/>
        <end position="21"/>
    </location>
</feature>